<comment type="similarity">
    <text evidence="1 2">Belongs to the BioY family.</text>
</comment>
<dbReference type="Pfam" id="PF02632">
    <property type="entry name" value="BioY"/>
    <property type="match status" value="1"/>
</dbReference>
<keyword evidence="2 3" id="KW-0472">Membrane</keyword>
<dbReference type="RefSeq" id="WP_015181092.1">
    <property type="nucleotide sequence ID" value="NC_019738.1"/>
</dbReference>
<dbReference type="Gene3D" id="1.10.1760.20">
    <property type="match status" value="1"/>
</dbReference>
<keyword evidence="3" id="KW-0812">Transmembrane</keyword>
<dbReference type="OrthoDB" id="9803495at2"/>
<comment type="subcellular location">
    <subcellularLocation>
        <location evidence="2">Cell membrane</location>
        <topology evidence="2">Multi-pass membrane protein</topology>
    </subcellularLocation>
</comment>
<dbReference type="PIRSF" id="PIRSF016661">
    <property type="entry name" value="BioY"/>
    <property type="match status" value="1"/>
</dbReference>
<evidence type="ECO:0000313" key="5">
    <source>
        <dbReference type="Proteomes" id="UP000010471"/>
    </source>
</evidence>
<dbReference type="PANTHER" id="PTHR34295">
    <property type="entry name" value="BIOTIN TRANSPORTER BIOY"/>
    <property type="match status" value="1"/>
</dbReference>
<evidence type="ECO:0000256" key="3">
    <source>
        <dbReference type="SAM" id="Phobius"/>
    </source>
</evidence>
<dbReference type="HOGENOM" id="CLU_077931_4_0_3"/>
<feature type="transmembrane region" description="Helical" evidence="3">
    <location>
        <begin position="96"/>
        <end position="114"/>
    </location>
</feature>
<reference evidence="4 5" key="1">
    <citation type="submission" date="2012-06" db="EMBL/GenBank/DDBJ databases">
        <title>Finished chromosome of genome of Microcoleus sp. PCC 7113.</title>
        <authorList>
            <consortium name="US DOE Joint Genome Institute"/>
            <person name="Gugger M."/>
            <person name="Coursin T."/>
            <person name="Rippka R."/>
            <person name="Tandeau De Marsac N."/>
            <person name="Huntemann M."/>
            <person name="Wei C.-L."/>
            <person name="Han J."/>
            <person name="Detter J.C."/>
            <person name="Han C."/>
            <person name="Tapia R."/>
            <person name="Chen A."/>
            <person name="Kyrpides N."/>
            <person name="Mavromatis K."/>
            <person name="Markowitz V."/>
            <person name="Szeto E."/>
            <person name="Ivanova N."/>
            <person name="Pagani I."/>
            <person name="Pati A."/>
            <person name="Goodwin L."/>
            <person name="Nordberg H.P."/>
            <person name="Cantor M.N."/>
            <person name="Hua S.X."/>
            <person name="Woyke T."/>
            <person name="Kerfeld C.A."/>
        </authorList>
    </citation>
    <scope>NUCLEOTIDE SEQUENCE [LARGE SCALE GENOMIC DNA]</scope>
    <source>
        <strain evidence="4 5">PCC 7113</strain>
    </source>
</reference>
<accession>K9WBN3</accession>
<evidence type="ECO:0000256" key="2">
    <source>
        <dbReference type="PIRNR" id="PIRNR016661"/>
    </source>
</evidence>
<dbReference type="PATRIC" id="fig|1173027.3.peg.1143"/>
<feature type="transmembrane region" description="Helical" evidence="3">
    <location>
        <begin position="123"/>
        <end position="150"/>
    </location>
</feature>
<dbReference type="STRING" id="1173027.Mic7113_1038"/>
<evidence type="ECO:0000313" key="4">
    <source>
        <dbReference type="EMBL" id="AFZ16932.1"/>
    </source>
</evidence>
<feature type="transmembrane region" description="Helical" evidence="3">
    <location>
        <begin position="170"/>
        <end position="187"/>
    </location>
</feature>
<dbReference type="GO" id="GO:0015225">
    <property type="term" value="F:biotin transmembrane transporter activity"/>
    <property type="evidence" value="ECO:0007669"/>
    <property type="project" value="UniProtKB-UniRule"/>
</dbReference>
<dbReference type="eggNOG" id="COG1268">
    <property type="taxonomic scope" value="Bacteria"/>
</dbReference>
<dbReference type="GO" id="GO:0005886">
    <property type="term" value="C:plasma membrane"/>
    <property type="evidence" value="ECO:0007669"/>
    <property type="project" value="UniProtKB-SubCell"/>
</dbReference>
<dbReference type="KEGG" id="mic:Mic7113_1038"/>
<dbReference type="EMBL" id="CP003630">
    <property type="protein sequence ID" value="AFZ16932.1"/>
    <property type="molecule type" value="Genomic_DNA"/>
</dbReference>
<name>K9WBN3_9CYAN</name>
<dbReference type="Proteomes" id="UP000010471">
    <property type="component" value="Chromosome"/>
</dbReference>
<keyword evidence="3" id="KW-1133">Transmembrane helix</keyword>
<evidence type="ECO:0000256" key="1">
    <source>
        <dbReference type="ARBA" id="ARBA00010692"/>
    </source>
</evidence>
<feature type="transmembrane region" description="Helical" evidence="3">
    <location>
        <begin position="41"/>
        <end position="59"/>
    </location>
</feature>
<dbReference type="InterPro" id="IPR003784">
    <property type="entry name" value="BioY"/>
</dbReference>
<gene>
    <name evidence="4" type="ORF">Mic7113_1038</name>
</gene>
<dbReference type="PANTHER" id="PTHR34295:SF1">
    <property type="entry name" value="BIOTIN TRANSPORTER BIOY"/>
    <property type="match status" value="1"/>
</dbReference>
<keyword evidence="2" id="KW-0813">Transport</keyword>
<keyword evidence="5" id="KW-1185">Reference proteome</keyword>
<protein>
    <recommendedName>
        <fullName evidence="2">Biotin transporter</fullName>
    </recommendedName>
</protein>
<organism evidence="4 5">
    <name type="scientific">Allocoleopsis franciscana PCC 7113</name>
    <dbReference type="NCBI Taxonomy" id="1173027"/>
    <lineage>
        <taxon>Bacteria</taxon>
        <taxon>Bacillati</taxon>
        <taxon>Cyanobacteriota</taxon>
        <taxon>Cyanophyceae</taxon>
        <taxon>Coleofasciculales</taxon>
        <taxon>Coleofasciculaceae</taxon>
        <taxon>Allocoleopsis</taxon>
        <taxon>Allocoleopsis franciscana</taxon>
    </lineage>
</organism>
<dbReference type="AlphaFoldDB" id="K9WBN3"/>
<feature type="transmembrane region" description="Helical" evidence="3">
    <location>
        <begin position="71"/>
        <end position="90"/>
    </location>
</feature>
<proteinExistence type="inferred from homology"/>
<sequence length="193" mass="20644">MSVPNELLWALIGLLLTIGGTFVEAFVTNPPWDWSGHGIQTVSLGVTYQIGAVLLTGCLGGKSAGALSQIAYIVLGLNLPVFTQGGGLSYLKEPSFGYLLGFIGGAWVCGFLAFRMPPRIESLAFSCLCGLLTIHLYGIGYLIIFHALSLATSSNLSLWEAIMKYSIEPLPGQMVVTCAVTALAFALRQLMFY</sequence>
<keyword evidence="2" id="KW-1003">Cell membrane</keyword>